<dbReference type="InterPro" id="IPR019734">
    <property type="entry name" value="TPR_rpt"/>
</dbReference>
<feature type="repeat" description="TPR" evidence="1">
    <location>
        <begin position="279"/>
        <end position="312"/>
    </location>
</feature>
<dbReference type="PANTHER" id="PTHR12558:SF13">
    <property type="entry name" value="CELL DIVISION CYCLE PROTEIN 27 HOMOLOG"/>
    <property type="match status" value="1"/>
</dbReference>
<dbReference type="SMART" id="SM00028">
    <property type="entry name" value="TPR"/>
    <property type="match status" value="5"/>
</dbReference>
<feature type="non-terminal residue" evidence="4">
    <location>
        <position position="548"/>
    </location>
</feature>
<keyword evidence="3" id="KW-1133">Transmembrane helix</keyword>
<dbReference type="SUPFAM" id="SSF48452">
    <property type="entry name" value="TPR-like"/>
    <property type="match status" value="2"/>
</dbReference>
<keyword evidence="3" id="KW-0472">Membrane</keyword>
<feature type="repeat" description="TPR" evidence="1">
    <location>
        <begin position="245"/>
        <end position="278"/>
    </location>
</feature>
<evidence type="ECO:0000313" key="5">
    <source>
        <dbReference type="Proteomes" id="UP001599756"/>
    </source>
</evidence>
<evidence type="ECO:0000256" key="2">
    <source>
        <dbReference type="SAM" id="MobiDB-lite"/>
    </source>
</evidence>
<keyword evidence="5" id="KW-1185">Reference proteome</keyword>
<dbReference type="RefSeq" id="WP_381843128.1">
    <property type="nucleotide sequence ID" value="NZ_JBHYTS010000077.1"/>
</dbReference>
<dbReference type="Pfam" id="PF13432">
    <property type="entry name" value="TPR_16"/>
    <property type="match status" value="1"/>
</dbReference>
<dbReference type="Gene3D" id="1.25.40.10">
    <property type="entry name" value="Tetratricopeptide repeat domain"/>
    <property type="match status" value="3"/>
</dbReference>
<dbReference type="PROSITE" id="PS50005">
    <property type="entry name" value="TPR"/>
    <property type="match status" value="2"/>
</dbReference>
<organism evidence="4 5">
    <name type="scientific">Streptomyces anandii</name>
    <dbReference type="NCBI Taxonomy" id="285454"/>
    <lineage>
        <taxon>Bacteria</taxon>
        <taxon>Bacillati</taxon>
        <taxon>Actinomycetota</taxon>
        <taxon>Actinomycetes</taxon>
        <taxon>Kitasatosporales</taxon>
        <taxon>Streptomycetaceae</taxon>
        <taxon>Streptomyces</taxon>
    </lineage>
</organism>
<feature type="compositionally biased region" description="Low complexity" evidence="2">
    <location>
        <begin position="480"/>
        <end position="529"/>
    </location>
</feature>
<feature type="region of interest" description="Disordered" evidence="2">
    <location>
        <begin position="1"/>
        <end position="20"/>
    </location>
</feature>
<dbReference type="Proteomes" id="UP001599756">
    <property type="component" value="Unassembled WGS sequence"/>
</dbReference>
<name>A0ABW6HEP2_9ACTN</name>
<keyword evidence="3" id="KW-0812">Transmembrane</keyword>
<sequence>MEKPTPSPATSLTAEPPRRRRPPLGPLLRLLVALLVAAGVLGAVWLALPGERPASRAPAPAPGAVALTAVTDGAPAALGDLAALIGERERRVRLRPRDAEAWAVLGAAYVERGRRTADPANYPMADDALRTSLRLRPERNAQALAGLAALADERRDFRAARSYGEAALKLDPHRWTAYPPLIDACTGLGDYKATGRALDKLLKLHHAPAVKARAAGVYWDRGWREDAAAQLSDAAAAAATPVERAAYVERAGRIAFDRGDREDALRHFDAALRLDPDQREALAGRGRALAALGRTEEALRAYRQAVDGRPSPRYLLELGELYQSLGRDEEAAAQYARLRDRVRRETAAGVDDELVLGRFEADHAGAEPAVRRLRAEWRRQPGIPVADALGWALHRAGQDEEALKFATAAMDSTKGGGVRDALYAFHRGVIEQSLDRTGAARRHLEEALRTNPYFSPLWAPQAQAALDALGEPSVEDVPADADTGSSAGAATGAEADAGTGTQAPPAAGAPGTQAPAGAEAQTGPAAAAGGDVTVAATAGSDTPAGSGA</sequence>
<dbReference type="EMBL" id="JBHYTS010000077">
    <property type="protein sequence ID" value="MFE1755114.1"/>
    <property type="molecule type" value="Genomic_DNA"/>
</dbReference>
<dbReference type="PANTHER" id="PTHR12558">
    <property type="entry name" value="CELL DIVISION CYCLE 16,23,27"/>
    <property type="match status" value="1"/>
</dbReference>
<evidence type="ECO:0000256" key="1">
    <source>
        <dbReference type="PROSITE-ProRule" id="PRU00339"/>
    </source>
</evidence>
<protein>
    <submittedName>
        <fullName evidence="4">Tetratricopeptide repeat protein</fullName>
    </submittedName>
</protein>
<comment type="caution">
    <text evidence="4">The sequence shown here is derived from an EMBL/GenBank/DDBJ whole genome shotgun (WGS) entry which is preliminary data.</text>
</comment>
<evidence type="ECO:0000313" key="4">
    <source>
        <dbReference type="EMBL" id="MFE1755114.1"/>
    </source>
</evidence>
<feature type="transmembrane region" description="Helical" evidence="3">
    <location>
        <begin position="27"/>
        <end position="48"/>
    </location>
</feature>
<reference evidence="4 5" key="1">
    <citation type="submission" date="2024-09" db="EMBL/GenBank/DDBJ databases">
        <title>The Natural Products Discovery Center: Release of the First 8490 Sequenced Strains for Exploring Actinobacteria Biosynthetic Diversity.</title>
        <authorList>
            <person name="Kalkreuter E."/>
            <person name="Kautsar S.A."/>
            <person name="Yang D."/>
            <person name="Bader C.D."/>
            <person name="Teijaro C.N."/>
            <person name="Fluegel L."/>
            <person name="Davis C.M."/>
            <person name="Simpson J.R."/>
            <person name="Lauterbach L."/>
            <person name="Steele A.D."/>
            <person name="Gui C."/>
            <person name="Meng S."/>
            <person name="Li G."/>
            <person name="Viehrig K."/>
            <person name="Ye F."/>
            <person name="Su P."/>
            <person name="Kiefer A.F."/>
            <person name="Nichols A."/>
            <person name="Cepeda A.J."/>
            <person name="Yan W."/>
            <person name="Fan B."/>
            <person name="Jiang Y."/>
            <person name="Adhikari A."/>
            <person name="Zheng C.-J."/>
            <person name="Schuster L."/>
            <person name="Cowan T.M."/>
            <person name="Smanski M.J."/>
            <person name="Chevrette M.G."/>
            <person name="De Carvalho L.P.S."/>
            <person name="Shen B."/>
        </authorList>
    </citation>
    <scope>NUCLEOTIDE SEQUENCE [LARGE SCALE GENOMIC DNA]</scope>
    <source>
        <strain evidence="4 5">NPDC059500</strain>
    </source>
</reference>
<evidence type="ECO:0000256" key="3">
    <source>
        <dbReference type="SAM" id="Phobius"/>
    </source>
</evidence>
<proteinExistence type="predicted"/>
<feature type="region of interest" description="Disordered" evidence="2">
    <location>
        <begin position="470"/>
        <end position="529"/>
    </location>
</feature>
<keyword evidence="1" id="KW-0802">TPR repeat</keyword>
<gene>
    <name evidence="4" type="ORF">ACFW88_32040</name>
</gene>
<accession>A0ABW6HEP2</accession>
<dbReference type="InterPro" id="IPR011990">
    <property type="entry name" value="TPR-like_helical_dom_sf"/>
</dbReference>